<accession>A0A9W9X814</accession>
<reference evidence="1" key="2">
    <citation type="journal article" date="2023" name="IMA Fungus">
        <title>Comparative genomic study of the Penicillium genus elucidates a diverse pangenome and 15 lateral gene transfer events.</title>
        <authorList>
            <person name="Petersen C."/>
            <person name="Sorensen T."/>
            <person name="Nielsen M.R."/>
            <person name="Sondergaard T.E."/>
            <person name="Sorensen J.L."/>
            <person name="Fitzpatrick D.A."/>
            <person name="Frisvad J.C."/>
            <person name="Nielsen K.L."/>
        </authorList>
    </citation>
    <scope>NUCLEOTIDE SEQUENCE</scope>
    <source>
        <strain evidence="1">IBT 17660</strain>
    </source>
</reference>
<name>A0A9W9X814_9EURO</name>
<dbReference type="AlphaFoldDB" id="A0A9W9X814"/>
<keyword evidence="2" id="KW-1185">Reference proteome</keyword>
<comment type="caution">
    <text evidence="1">The sequence shown here is derived from an EMBL/GenBank/DDBJ whole genome shotgun (WGS) entry which is preliminary data.</text>
</comment>
<evidence type="ECO:0000313" key="2">
    <source>
        <dbReference type="Proteomes" id="UP001147760"/>
    </source>
</evidence>
<dbReference type="OrthoDB" id="6077919at2759"/>
<organism evidence="1 2">
    <name type="scientific">Penicillium desertorum</name>
    <dbReference type="NCBI Taxonomy" id="1303715"/>
    <lineage>
        <taxon>Eukaryota</taxon>
        <taxon>Fungi</taxon>
        <taxon>Dikarya</taxon>
        <taxon>Ascomycota</taxon>
        <taxon>Pezizomycotina</taxon>
        <taxon>Eurotiomycetes</taxon>
        <taxon>Eurotiomycetidae</taxon>
        <taxon>Eurotiales</taxon>
        <taxon>Aspergillaceae</taxon>
        <taxon>Penicillium</taxon>
    </lineage>
</organism>
<sequence>MEPEIILPEDIRPSTELAASWLDGLLKNQESLRQAARLKTLAHLVLKYPGPGRVLDGQVLGTQVCHKSEIISLETSVLYRRTSGSKEQIELKTRCVPCNARFVFDELLRTNSLDLQINTELGLFSRTPDTVTHDKFTVVFCTTPGKKQERIMGNFRNVVLGYLNGMGSFAKRRLR</sequence>
<gene>
    <name evidence="1" type="ORF">N7530_000384</name>
</gene>
<proteinExistence type="predicted"/>
<reference evidence="1" key="1">
    <citation type="submission" date="2022-12" db="EMBL/GenBank/DDBJ databases">
        <authorList>
            <person name="Petersen C."/>
        </authorList>
    </citation>
    <scope>NUCLEOTIDE SEQUENCE</scope>
    <source>
        <strain evidence="1">IBT 17660</strain>
    </source>
</reference>
<dbReference type="Proteomes" id="UP001147760">
    <property type="component" value="Unassembled WGS sequence"/>
</dbReference>
<evidence type="ECO:0000313" key="1">
    <source>
        <dbReference type="EMBL" id="KAJ5486084.1"/>
    </source>
</evidence>
<dbReference type="EMBL" id="JAPWDO010000001">
    <property type="protein sequence ID" value="KAJ5486084.1"/>
    <property type="molecule type" value="Genomic_DNA"/>
</dbReference>
<protein>
    <submittedName>
        <fullName evidence="1">Uncharacterized protein</fullName>
    </submittedName>
</protein>